<feature type="region of interest" description="Disordered" evidence="3">
    <location>
        <begin position="1037"/>
        <end position="1063"/>
    </location>
</feature>
<dbReference type="Proteomes" id="UP001146793">
    <property type="component" value="Unassembled WGS sequence"/>
</dbReference>
<name>A0AAV7YE26_9EUKA</name>
<dbReference type="PROSITE" id="PS50294">
    <property type="entry name" value="WD_REPEATS_REGION"/>
    <property type="match status" value="1"/>
</dbReference>
<dbReference type="GO" id="GO:0043291">
    <property type="term" value="C:RAVE complex"/>
    <property type="evidence" value="ECO:0007669"/>
    <property type="project" value="TreeGrafter"/>
</dbReference>
<dbReference type="PANTHER" id="PTHR13950">
    <property type="entry name" value="RABCONNECTIN-RELATED"/>
    <property type="match status" value="1"/>
</dbReference>
<dbReference type="InterPro" id="IPR036322">
    <property type="entry name" value="WD40_repeat_dom_sf"/>
</dbReference>
<feature type="region of interest" description="Disordered" evidence="3">
    <location>
        <begin position="506"/>
        <end position="550"/>
    </location>
</feature>
<dbReference type="InterPro" id="IPR001680">
    <property type="entry name" value="WD40_rpt"/>
</dbReference>
<accession>A0AAV7YE26</accession>
<feature type="coiled-coil region" evidence="2">
    <location>
        <begin position="1467"/>
        <end position="1494"/>
    </location>
</feature>
<feature type="domain" description="RAVE complex protein Rav1 C-terminal" evidence="4">
    <location>
        <begin position="235"/>
        <end position="833"/>
    </location>
</feature>
<feature type="compositionally biased region" description="Basic and acidic residues" evidence="3">
    <location>
        <begin position="506"/>
        <end position="523"/>
    </location>
</feature>
<feature type="region of interest" description="Disordered" evidence="3">
    <location>
        <begin position="862"/>
        <end position="902"/>
    </location>
</feature>
<evidence type="ECO:0000256" key="1">
    <source>
        <dbReference type="PROSITE-ProRule" id="PRU00221"/>
    </source>
</evidence>
<feature type="repeat" description="WD" evidence="1">
    <location>
        <begin position="1852"/>
        <end position="1885"/>
    </location>
</feature>
<dbReference type="Gene3D" id="2.130.10.10">
    <property type="entry name" value="YVTN repeat-like/Quinoprotein amine dehydrogenase"/>
    <property type="match status" value="1"/>
</dbReference>
<feature type="coiled-coil region" evidence="2">
    <location>
        <begin position="1245"/>
        <end position="1277"/>
    </location>
</feature>
<dbReference type="PANTHER" id="PTHR13950:SF9">
    <property type="entry name" value="RABCONNECTIN-3A"/>
    <property type="match status" value="1"/>
</dbReference>
<evidence type="ECO:0000256" key="2">
    <source>
        <dbReference type="SAM" id="Coils"/>
    </source>
</evidence>
<dbReference type="GO" id="GO:0007035">
    <property type="term" value="P:vacuolar acidification"/>
    <property type="evidence" value="ECO:0007669"/>
    <property type="project" value="TreeGrafter"/>
</dbReference>
<dbReference type="PROSITE" id="PS50082">
    <property type="entry name" value="WD_REPEATS_2"/>
    <property type="match status" value="1"/>
</dbReference>
<sequence length="1953" mass="232360">MENQLTCIEIIAENLILNSLPNYKFFFGDDKGFVNFFKLIYKKKIILNKKLSLEQYLNNYFNNENEEINNVENSFYKLFKITQFQINNSPVISLQSNNSNKLLTRTKETPNLLILWENESTNFKFNIQDQFILPHKNSIFKLSQINNGNNILFITNKQKIEIYIPNRKYNSISSNIILKKTNNFNNGNSSQLNLEKFRSTPFKPKIVKLNQIMKSDQSIDNGNNINDNLNNNNNNNNNNNKWVCLLKLNLPNSKNKSNFSSICILQNGSILIGNNNYLNCFSKWLTENNSLIIKEHQNNNNSNNNNKQLVERIPIRMKPIFFNNIFQITNKKPSQERQQYFNFSNEFRTYYQEIDRFIKPLKYYHPLSIYNDLINLNFKRIEIKLIKLFNYFYKNFPLLLTKKLKKKKILSYIPTINCEELLNYKKQTIQKKLTTAEINQLIFIIKNNIILPDINRKNEKIQLISSIKTWHECKESQINLDKFGQTFIISFKYLKNLKLEKELEKKANKKKQNENEKEKEQKQRNRMNKGNGNGKGKRNRNGNEKKKGSSVQINLTSIDYNLALHCDDQESLILKCYDNPIDYTWENLSKLGIAYWINDKQFLMKLIDKIASAQYKIKQDPEDAALFYLILGKKVVLKKLYKFSNNPRVENFLDNNFNTKKWKSAAQKNAYALLSKKRFLLSAAFFVLANQIEDAINIIIKKIGDYQLAFLLVRILMIKNNNNNLQIYDKVLNSIFEISKKEKNIWLTSLIHWLKKDYKKSIKCLLIKDDDDDDNNNNNNNNKNFFNSLNLYNFFKNLIKFDKNIQDINFSNKFYFKILFKQFQFYSNQGLTIFSIEKLLIINKYIKKFQSKIHIDKINSGEGNRKKVDEKEKVDEHQKEKEKEKKKEKEKENEKEKEKENENEFDINFSSYGYNFDNNFDNNFESNFDNFNNDLYNNSFNQFEINENEDWFNQLEKEQEGKINNDTNENENIINNKELELKMEKELNELKILKKKIISLYYEKILQILTIYLDNINNKKKFSILTNFKKIKSMNKKFEENEDETDKEKEKPSKTLEMEETEEIEEIEDVEEILSTIDDDEFEDELEVDDKKKSRDIDMLNIKLRSNIILILRSCFFFISLIKKDYKLTKSIFELPMNFLNRHFKPFPLELLKTLFRYSDYQVNLNFNELKNKDNQNNQKKNKNDNKNDLFEEYDEYELTLRKKFGINEFNDEEINKITDDNETKKRNEKDKDKDVKELQIIDWREKLKIEKMEKRKEKELKEKEEEEKEKEKEINLFPYQFSETFCKNITQVFNNYTFHLGKKIFIYFLLLKFTMTINSTYTFNNEILNPVAFVFNTTKKSNNNNNDKKLNQLKMTKKLLEILQLQINQQKNEILIYLIKNQLRFPFKKHLINLKYNENDTDELWYKVTDKKNEFIEIINNLKKIAYQYYPIEESITYNRIFFKKKEILAVENRSIRSICLNNDNIENTKMEMERAQNQEKGKEKEKEREEDNLYFITKKELKNISIKMNSNKSFKENIKILKFDSNTFNNSITYSNTFTNIDTLQRTKHLTKQSHTTKTKRFKIRNKSKALSSQPNVLIKTKSFNTQHLKKNNSMKLLEKSTKNETSLKLLKNDDNTNLNDNNSTIETIINFENEKLDDEEKNKLKNIQLFKNNNYFQPMNVNKKNKGFTYLESHPVLPLFLIGDLEGNISIRNFGENSSYFTYPTTNNKKKITKIHFNYNGKMFGAITNQPKLLLYKFGFEEKNASSNFNQPIAWFAFYFKKIIDFTFLNTPSKMAIIGTTNLKNQKNIIIADFLLPYSKNIIHAFNLANNEIPVLIMYSRKNGMIIIGGKNGSIFLYHLTKRKIIANIRAHSLSITSMDLHPSEKYFVSASRDGSIAIFSLPEMKLEIKFHNAHQKVRLLLKNDGRTIRKAAWVNKVIMTKNYLISCGADGKLILRNQKFKYNFKSNQK</sequence>
<dbReference type="InterPro" id="IPR015943">
    <property type="entry name" value="WD40/YVTN_repeat-like_dom_sf"/>
</dbReference>
<protein>
    <submittedName>
        <fullName evidence="5">Rabconnectin-3a</fullName>
    </submittedName>
</protein>
<reference evidence="5" key="1">
    <citation type="submission" date="2022-08" db="EMBL/GenBank/DDBJ databases">
        <title>Novel sulphate-reducing endosymbionts in the free-living metamonad Anaeramoeba.</title>
        <authorList>
            <person name="Jerlstrom-Hultqvist J."/>
            <person name="Cepicka I."/>
            <person name="Gallot-Lavallee L."/>
            <person name="Salas-Leiva D."/>
            <person name="Curtis B.A."/>
            <person name="Zahonova K."/>
            <person name="Pipaliya S."/>
            <person name="Dacks J."/>
            <person name="Roger A.J."/>
        </authorList>
    </citation>
    <scope>NUCLEOTIDE SEQUENCE</scope>
    <source>
        <strain evidence="5">Busselton2</strain>
    </source>
</reference>
<dbReference type="Pfam" id="PF12234">
    <property type="entry name" value="Rav1p_C"/>
    <property type="match status" value="1"/>
</dbReference>
<comment type="caution">
    <text evidence="5">The sequence shown here is derived from an EMBL/GenBank/DDBJ whole genome shotgun (WGS) entry which is preliminary data.</text>
</comment>
<dbReference type="SUPFAM" id="SSF50978">
    <property type="entry name" value="WD40 repeat-like"/>
    <property type="match status" value="1"/>
</dbReference>
<dbReference type="EMBL" id="JANTQA010000063">
    <property type="protein sequence ID" value="KAJ3427220.1"/>
    <property type="molecule type" value="Genomic_DNA"/>
</dbReference>
<keyword evidence="2" id="KW-0175">Coiled coil</keyword>
<feature type="compositionally biased region" description="Basic and acidic residues" evidence="3">
    <location>
        <begin position="1046"/>
        <end position="1057"/>
    </location>
</feature>
<evidence type="ECO:0000313" key="5">
    <source>
        <dbReference type="EMBL" id="KAJ3427220.1"/>
    </source>
</evidence>
<evidence type="ECO:0000256" key="3">
    <source>
        <dbReference type="SAM" id="MobiDB-lite"/>
    </source>
</evidence>
<dbReference type="InterPro" id="IPR052208">
    <property type="entry name" value="DmX-like/RAVE_component"/>
</dbReference>
<proteinExistence type="predicted"/>
<feature type="coiled-coil region" evidence="2">
    <location>
        <begin position="1170"/>
        <end position="1200"/>
    </location>
</feature>
<dbReference type="Pfam" id="PF00400">
    <property type="entry name" value="WD40"/>
    <property type="match status" value="1"/>
</dbReference>
<organism evidence="5 6">
    <name type="scientific">Anaeramoeba flamelloides</name>
    <dbReference type="NCBI Taxonomy" id="1746091"/>
    <lineage>
        <taxon>Eukaryota</taxon>
        <taxon>Metamonada</taxon>
        <taxon>Anaeramoebidae</taxon>
        <taxon>Anaeramoeba</taxon>
    </lineage>
</organism>
<dbReference type="InterPro" id="IPR022033">
    <property type="entry name" value="Rav1p_C"/>
</dbReference>
<gene>
    <name evidence="5" type="ORF">M0812_26800</name>
</gene>
<evidence type="ECO:0000313" key="6">
    <source>
        <dbReference type="Proteomes" id="UP001146793"/>
    </source>
</evidence>
<evidence type="ECO:0000259" key="4">
    <source>
        <dbReference type="Pfam" id="PF12234"/>
    </source>
</evidence>
<keyword evidence="1" id="KW-0853">WD repeat</keyword>
<dbReference type="SMART" id="SM00320">
    <property type="entry name" value="WD40"/>
    <property type="match status" value="3"/>
</dbReference>